<feature type="region of interest" description="Disordered" evidence="1">
    <location>
        <begin position="92"/>
        <end position="214"/>
    </location>
</feature>
<proteinExistence type="predicted"/>
<protein>
    <submittedName>
        <fullName evidence="2">Uncharacterized protein</fullName>
    </submittedName>
</protein>
<name>A0ABW7C4G0_9ACTN</name>
<evidence type="ECO:0000313" key="2">
    <source>
        <dbReference type="EMBL" id="MFG3193505.1"/>
    </source>
</evidence>
<dbReference type="RefSeq" id="WP_392884714.1">
    <property type="nucleotide sequence ID" value="NZ_JBICZW010000030.1"/>
</dbReference>
<comment type="caution">
    <text evidence="2">The sequence shown here is derived from an EMBL/GenBank/DDBJ whole genome shotgun (WGS) entry which is preliminary data.</text>
</comment>
<gene>
    <name evidence="2" type="ORF">ACGFYS_31750</name>
</gene>
<feature type="compositionally biased region" description="Low complexity" evidence="1">
    <location>
        <begin position="155"/>
        <end position="171"/>
    </location>
</feature>
<evidence type="ECO:0000313" key="3">
    <source>
        <dbReference type="Proteomes" id="UP001604282"/>
    </source>
</evidence>
<evidence type="ECO:0000256" key="1">
    <source>
        <dbReference type="SAM" id="MobiDB-lite"/>
    </source>
</evidence>
<organism evidence="2 3">
    <name type="scientific">Streptomyces omiyaensis</name>
    <dbReference type="NCBI Taxonomy" id="68247"/>
    <lineage>
        <taxon>Bacteria</taxon>
        <taxon>Bacillati</taxon>
        <taxon>Actinomycetota</taxon>
        <taxon>Actinomycetes</taxon>
        <taxon>Kitasatosporales</taxon>
        <taxon>Streptomycetaceae</taxon>
        <taxon>Streptomyces</taxon>
    </lineage>
</organism>
<feature type="compositionally biased region" description="Pro residues" evidence="1">
    <location>
        <begin position="105"/>
        <end position="122"/>
    </location>
</feature>
<dbReference type="Proteomes" id="UP001604282">
    <property type="component" value="Unassembled WGS sequence"/>
</dbReference>
<dbReference type="EMBL" id="JBICZW010000030">
    <property type="protein sequence ID" value="MFG3193505.1"/>
    <property type="molecule type" value="Genomic_DNA"/>
</dbReference>
<keyword evidence="3" id="KW-1185">Reference proteome</keyword>
<accession>A0ABW7C4G0</accession>
<reference evidence="2 3" key="1">
    <citation type="submission" date="2024-10" db="EMBL/GenBank/DDBJ databases">
        <title>The Natural Products Discovery Center: Release of the First 8490 Sequenced Strains for Exploring Actinobacteria Biosynthetic Diversity.</title>
        <authorList>
            <person name="Kalkreuter E."/>
            <person name="Kautsar S.A."/>
            <person name="Yang D."/>
            <person name="Bader C.D."/>
            <person name="Teijaro C.N."/>
            <person name="Fluegel L."/>
            <person name="Davis C.M."/>
            <person name="Simpson J.R."/>
            <person name="Lauterbach L."/>
            <person name="Steele A.D."/>
            <person name="Gui C."/>
            <person name="Meng S."/>
            <person name="Li G."/>
            <person name="Viehrig K."/>
            <person name="Ye F."/>
            <person name="Su P."/>
            <person name="Kiefer A.F."/>
            <person name="Nichols A."/>
            <person name="Cepeda A.J."/>
            <person name="Yan W."/>
            <person name="Fan B."/>
            <person name="Jiang Y."/>
            <person name="Adhikari A."/>
            <person name="Zheng C.-J."/>
            <person name="Schuster L."/>
            <person name="Cowan T.M."/>
            <person name="Smanski M.J."/>
            <person name="Chevrette M.G."/>
            <person name="De Carvalho L.P.S."/>
            <person name="Shen B."/>
        </authorList>
    </citation>
    <scope>NUCLEOTIDE SEQUENCE [LARGE SCALE GENOMIC DNA]</scope>
    <source>
        <strain evidence="2 3">NPDC048229</strain>
    </source>
</reference>
<sequence>MDDDGIRARFDDSVRVELLLDARAVPASRKERIRSIAHALGYELLTVETTGFAFGAVGDVFGTTGTAAVRFVFGRVEAPDARRRRERTLARLRAGGPVLPSLGEAPPPPPQPPPPARPPARGPGPARASCLPARRRLPRWPGRANAAPVSRRCRSSPLPFASPASPSPGRRAGARYRAAGRRPLTGRDGAGAAARPRRPGSRPRGAGCRSVSGT</sequence>